<keyword evidence="3" id="KW-0472">Membrane</keyword>
<feature type="domain" description="J" evidence="4">
    <location>
        <begin position="2"/>
        <end position="68"/>
    </location>
</feature>
<dbReference type="EMBL" id="AM263198">
    <property type="protein sequence ID" value="CAK19738.1"/>
    <property type="molecule type" value="Genomic_DNA"/>
</dbReference>
<dbReference type="CDD" id="cd06257">
    <property type="entry name" value="DnaJ"/>
    <property type="match status" value="1"/>
</dbReference>
<dbReference type="PROSITE" id="PS50076">
    <property type="entry name" value="DNAJ_2"/>
    <property type="match status" value="1"/>
</dbReference>
<dbReference type="InterPro" id="IPR036869">
    <property type="entry name" value="J_dom_sf"/>
</dbReference>
<dbReference type="STRING" id="386043.lwe0320"/>
<evidence type="ECO:0000313" key="5">
    <source>
        <dbReference type="EMBL" id="CAK19738.1"/>
    </source>
</evidence>
<keyword evidence="3" id="KW-1133">Transmembrane helix</keyword>
<dbReference type="HOGENOM" id="CLU_032553_0_0_9"/>
<evidence type="ECO:0000256" key="1">
    <source>
        <dbReference type="ARBA" id="ARBA00022705"/>
    </source>
</evidence>
<dbReference type="OrthoDB" id="9816462at2"/>
<organism evidence="5 6">
    <name type="scientific">Listeria welshimeri serovar 6b (strain ATCC 35897 / DSM 20650 / CCUG 15529 / CIP 8149 / NCTC 11857 / SLCC 5334 / V8)</name>
    <dbReference type="NCBI Taxonomy" id="386043"/>
    <lineage>
        <taxon>Bacteria</taxon>
        <taxon>Bacillati</taxon>
        <taxon>Bacillota</taxon>
        <taxon>Bacilli</taxon>
        <taxon>Bacillales</taxon>
        <taxon>Listeriaceae</taxon>
        <taxon>Listeria</taxon>
    </lineage>
</organism>
<protein>
    <submittedName>
        <fullName evidence="5">DnaJ-class molecular chaperone, putative</fullName>
    </submittedName>
</protein>
<dbReference type="InterPro" id="IPR001623">
    <property type="entry name" value="DnaJ_domain"/>
</dbReference>
<dbReference type="KEGG" id="lwe:lwe0320"/>
<dbReference type="Proteomes" id="UP000000779">
    <property type="component" value="Chromosome"/>
</dbReference>
<proteinExistence type="predicted"/>
<dbReference type="Gene3D" id="1.10.287.110">
    <property type="entry name" value="DnaJ domain"/>
    <property type="match status" value="1"/>
</dbReference>
<evidence type="ECO:0000259" key="4">
    <source>
        <dbReference type="PROSITE" id="PS50076"/>
    </source>
</evidence>
<keyword evidence="2" id="KW-0346">Stress response</keyword>
<gene>
    <name evidence="5" type="ordered locus">lwe0320</name>
</gene>
<name>A0AFF6_LISW6</name>
<evidence type="ECO:0000256" key="2">
    <source>
        <dbReference type="ARBA" id="ARBA00023016"/>
    </source>
</evidence>
<evidence type="ECO:0000313" key="6">
    <source>
        <dbReference type="Proteomes" id="UP000000779"/>
    </source>
</evidence>
<dbReference type="GO" id="GO:0006260">
    <property type="term" value="P:DNA replication"/>
    <property type="evidence" value="ECO:0007669"/>
    <property type="project" value="UniProtKB-KW"/>
</dbReference>
<dbReference type="RefSeq" id="WP_011701175.1">
    <property type="nucleotide sequence ID" value="NC_008555.1"/>
</dbReference>
<feature type="transmembrane region" description="Helical" evidence="3">
    <location>
        <begin position="549"/>
        <end position="569"/>
    </location>
</feature>
<dbReference type="SMART" id="SM00271">
    <property type="entry name" value="DnaJ"/>
    <property type="match status" value="1"/>
</dbReference>
<keyword evidence="3" id="KW-0812">Transmembrane</keyword>
<accession>A0AFF6</accession>
<dbReference type="SUPFAM" id="SSF46565">
    <property type="entry name" value="Chaperone J-domain"/>
    <property type="match status" value="1"/>
</dbReference>
<dbReference type="GeneID" id="61188213"/>
<dbReference type="AlphaFoldDB" id="A0AFF6"/>
<keyword evidence="1" id="KW-0235">DNA replication</keyword>
<reference evidence="5 6" key="1">
    <citation type="journal article" date="2006" name="J. Bacteriol.">
        <title>Whole-genome sequence of Listeria welshimeri reveals common steps in genome reduction with Listeria innocua as compared to Listeria monocytogenes.</title>
        <authorList>
            <person name="Hain T."/>
            <person name="Steinweg C."/>
            <person name="Kuenne C.T."/>
            <person name="Billion A."/>
            <person name="Ghai R."/>
            <person name="Chatterjee S.S."/>
            <person name="Domann E."/>
            <person name="Kaerst U."/>
            <person name="Goesmann A."/>
            <person name="Bekel T."/>
            <person name="Bartels D."/>
            <person name="Kaiser O."/>
            <person name="Meyer F."/>
            <person name="Puehler A."/>
            <person name="Weisshaar B."/>
            <person name="Wehland J."/>
            <person name="Liang C."/>
            <person name="Dandekar T."/>
            <person name="Lampidis R."/>
            <person name="Kreft J."/>
            <person name="Goebel W."/>
            <person name="Chakraborty T."/>
        </authorList>
    </citation>
    <scope>NUCLEOTIDE SEQUENCE [LARGE SCALE GENOMIC DNA]</scope>
    <source>
        <strain evidence="6">ATCC 35897 / DSM 20650 / CIP 8149 / NCTC 11857 / SLCC 5334 / V8</strain>
    </source>
</reference>
<dbReference type="eggNOG" id="COG2214">
    <property type="taxonomic scope" value="Bacteria"/>
</dbReference>
<sequence>MNIWEILQIEKTTNKREIKRAYAKALKHTHPDDDPVAFQKLKEAFDLALKGQDFSLEYETLLYYDKSEQPSLETRESKLNRTFSEKVLEIYNDFNKRIDGDKWRELFKDDYMTNLDSYIENRIFIANFLTKRGLFVPKEVIEVAFEFYDLDNLIIEKPDDELSFKLYHLKHLPPFSFEGLETLSEENCNLFIRTRYIAYNCSERLGVQSHIKRIKTILGGNPDLELMEIVSGIGNNNQALILRKINAFLEINPQHATARLFRLYLNKQLGHELNLDDLNYAKQDTYFSSIQLNNEGERLLFHIDKNELIGSIYFDLKDYQVAYNYLINAYDTSEKNIRAKITYCLKLKLKEEKKTSKNKKKINEIWTELSFYSLIAYERIHVSNRKMNILKLLFLGCIIANFFSPMVAKEEYKDYKALSGLKGIYRAFENPKELEDKSFFNNKAAFPIDEKTVSEVYSDGENNYFSLDFGSEQVILKNFDKIYEDEYEDETKTYVLGKLKSFKKSSSLYKDLINSDDEILLDKPIAKYYMNVNDFSYTQSRNVVKPEFVSYWISFVIILFLSIICIHLFERKRFWLDYRNENMQKFYTSKKDF</sequence>
<evidence type="ECO:0000256" key="3">
    <source>
        <dbReference type="SAM" id="Phobius"/>
    </source>
</evidence>
<dbReference type="Pfam" id="PF00226">
    <property type="entry name" value="DnaJ"/>
    <property type="match status" value="1"/>
</dbReference>